<gene>
    <name evidence="1" type="ORF">METZ01_LOCUS196678</name>
</gene>
<name>A0A382E101_9ZZZZ</name>
<organism evidence="1">
    <name type="scientific">marine metagenome</name>
    <dbReference type="NCBI Taxonomy" id="408172"/>
    <lineage>
        <taxon>unclassified sequences</taxon>
        <taxon>metagenomes</taxon>
        <taxon>ecological metagenomes</taxon>
    </lineage>
</organism>
<accession>A0A382E101</accession>
<protein>
    <submittedName>
        <fullName evidence="1">Uncharacterized protein</fullName>
    </submittedName>
</protein>
<proteinExistence type="predicted"/>
<feature type="non-terminal residue" evidence="1">
    <location>
        <position position="51"/>
    </location>
</feature>
<dbReference type="AlphaFoldDB" id="A0A382E101"/>
<dbReference type="EMBL" id="UINC01041911">
    <property type="protein sequence ID" value="SVB43824.1"/>
    <property type="molecule type" value="Genomic_DNA"/>
</dbReference>
<reference evidence="1" key="1">
    <citation type="submission" date="2018-05" db="EMBL/GenBank/DDBJ databases">
        <authorList>
            <person name="Lanie J.A."/>
            <person name="Ng W.-L."/>
            <person name="Kazmierczak K.M."/>
            <person name="Andrzejewski T.M."/>
            <person name="Davidsen T.M."/>
            <person name="Wayne K.J."/>
            <person name="Tettelin H."/>
            <person name="Glass J.I."/>
            <person name="Rusch D."/>
            <person name="Podicherti R."/>
            <person name="Tsui H.-C.T."/>
            <person name="Winkler M.E."/>
        </authorList>
    </citation>
    <scope>NUCLEOTIDE SEQUENCE</scope>
</reference>
<evidence type="ECO:0000313" key="1">
    <source>
        <dbReference type="EMBL" id="SVB43824.1"/>
    </source>
</evidence>
<sequence>MNQKQLKTLPSVSEVLLKVNQLIDFNQRVLTLWIKDILEEYRYSAKKGKLK</sequence>